<name>A0A177DKJ1_ALTAL</name>
<comment type="similarity">
    <text evidence="1">Belongs to the cycloisomerase 2 family.</text>
</comment>
<gene>
    <name evidence="3" type="ORF">CC77DRAFT_1072099</name>
</gene>
<dbReference type="EMBL" id="KV441480">
    <property type="protein sequence ID" value="OAG20006.1"/>
    <property type="molecule type" value="Genomic_DNA"/>
</dbReference>
<feature type="signal peptide" evidence="2">
    <location>
        <begin position="1"/>
        <end position="21"/>
    </location>
</feature>
<dbReference type="Proteomes" id="UP000077248">
    <property type="component" value="Unassembled WGS sequence"/>
</dbReference>
<dbReference type="PANTHER" id="PTHR30344">
    <property type="entry name" value="6-PHOSPHOGLUCONOLACTONASE-RELATED"/>
    <property type="match status" value="1"/>
</dbReference>
<dbReference type="PANTHER" id="PTHR30344:SF1">
    <property type="entry name" value="6-PHOSPHOGLUCONOLACTONASE"/>
    <property type="match status" value="1"/>
</dbReference>
<dbReference type="Gene3D" id="2.130.10.10">
    <property type="entry name" value="YVTN repeat-like/Quinoprotein amine dehydrogenase"/>
    <property type="match status" value="1"/>
</dbReference>
<dbReference type="GO" id="GO:0017057">
    <property type="term" value="F:6-phosphogluconolactonase activity"/>
    <property type="evidence" value="ECO:0007669"/>
    <property type="project" value="TreeGrafter"/>
</dbReference>
<accession>A0A177DKJ1</accession>
<reference evidence="3 4" key="1">
    <citation type="submission" date="2016-05" db="EMBL/GenBank/DDBJ databases">
        <title>Comparative analysis of secretome profiles of manganese(II)-oxidizing ascomycete fungi.</title>
        <authorList>
            <consortium name="DOE Joint Genome Institute"/>
            <person name="Zeiner C.A."/>
            <person name="Purvine S.O."/>
            <person name="Zink E.M."/>
            <person name="Wu S."/>
            <person name="Pasa-Tolic L."/>
            <person name="Chaput D.L."/>
            <person name="Haridas S."/>
            <person name="Grigoriev I.V."/>
            <person name="Santelli C.M."/>
            <person name="Hansel C.M."/>
        </authorList>
    </citation>
    <scope>NUCLEOTIDE SEQUENCE [LARGE SCALE GENOMIC DNA]</scope>
    <source>
        <strain evidence="3 4">SRC1lrK2f</strain>
    </source>
</reference>
<keyword evidence="2" id="KW-0732">Signal</keyword>
<feature type="chain" id="PRO_5008059516" evidence="2">
    <location>
        <begin position="22"/>
        <end position="401"/>
    </location>
</feature>
<dbReference type="VEuPathDB" id="FungiDB:CC77DRAFT_1072099"/>
<dbReference type="AlphaFoldDB" id="A0A177DKJ1"/>
<evidence type="ECO:0000313" key="4">
    <source>
        <dbReference type="Proteomes" id="UP000077248"/>
    </source>
</evidence>
<dbReference type="GeneID" id="29114743"/>
<sequence>MHSLILYFVLPTLLTVMPSSASQLFAADSRGNVSTLLLAENGNTSSLTVTSMTAECGPNPASLNLDYQNRVLYCLDRGRAPGTEGSLNSLRIAADGSLSRIARVSAPFSGVAAEFFNDEETGVRGYVSTSYNRSAIGVYRLPDDNGGLSEPAQIIFPNTTAVGPVTARQDRSYLHGVFPDPTRKFLLMTDLGQDRIRVFRYNQQTIAPLVELAPLVTPLGCGPRKAVFWTAPETGNLFLFVNGELDQRVYSYQVEYKEDGLEWRLVDDVVSISEYLPVTTAPTSEIAITPDGRFVIVSNRDVSFLGSPIHRTRSSDTLSIFSVNANGTLTLVQHAPSGGYSPRQLMINTDGDKIAVGHQNNNTVVVWKRDVETGKIVEEEDGGMLGVVTLSGPVVFTQWDP</sequence>
<proteinExistence type="inferred from homology"/>
<dbReference type="InterPro" id="IPR050282">
    <property type="entry name" value="Cycloisomerase_2"/>
</dbReference>
<keyword evidence="3" id="KW-0413">Isomerase</keyword>
<dbReference type="GO" id="GO:0016853">
    <property type="term" value="F:isomerase activity"/>
    <property type="evidence" value="ECO:0007669"/>
    <property type="project" value="UniProtKB-KW"/>
</dbReference>
<dbReference type="Pfam" id="PF10282">
    <property type="entry name" value="Lactonase"/>
    <property type="match status" value="1"/>
</dbReference>
<keyword evidence="4" id="KW-1185">Reference proteome</keyword>
<dbReference type="SUPFAM" id="SSF75011">
    <property type="entry name" value="3-carboxy-cis,cis-mucoante lactonizing enzyme"/>
    <property type="match status" value="1"/>
</dbReference>
<evidence type="ECO:0000256" key="2">
    <source>
        <dbReference type="SAM" id="SignalP"/>
    </source>
</evidence>
<organism evidence="3 4">
    <name type="scientific">Alternaria alternata</name>
    <name type="common">Alternaria rot fungus</name>
    <name type="synonym">Torula alternata</name>
    <dbReference type="NCBI Taxonomy" id="5599"/>
    <lineage>
        <taxon>Eukaryota</taxon>
        <taxon>Fungi</taxon>
        <taxon>Dikarya</taxon>
        <taxon>Ascomycota</taxon>
        <taxon>Pezizomycotina</taxon>
        <taxon>Dothideomycetes</taxon>
        <taxon>Pleosporomycetidae</taxon>
        <taxon>Pleosporales</taxon>
        <taxon>Pleosporineae</taxon>
        <taxon>Pleosporaceae</taxon>
        <taxon>Alternaria</taxon>
        <taxon>Alternaria sect. Alternaria</taxon>
        <taxon>Alternaria alternata complex</taxon>
    </lineage>
</organism>
<evidence type="ECO:0000313" key="3">
    <source>
        <dbReference type="EMBL" id="OAG20006.1"/>
    </source>
</evidence>
<dbReference type="OMA" id="QTVVIWK"/>
<evidence type="ECO:0000256" key="1">
    <source>
        <dbReference type="ARBA" id="ARBA00005564"/>
    </source>
</evidence>
<dbReference type="RefSeq" id="XP_018385427.1">
    <property type="nucleotide sequence ID" value="XM_018529149.1"/>
</dbReference>
<dbReference type="InterPro" id="IPR015943">
    <property type="entry name" value="WD40/YVTN_repeat-like_dom_sf"/>
</dbReference>
<protein>
    <submittedName>
        <fullName evidence="3">Putative isomerase YbhE</fullName>
    </submittedName>
</protein>
<dbReference type="InterPro" id="IPR019405">
    <property type="entry name" value="Lactonase_7-beta_prop"/>
</dbReference>
<dbReference type="KEGG" id="aalt:CC77DRAFT_1072099"/>